<dbReference type="Gene3D" id="3.90.1200.10">
    <property type="match status" value="1"/>
</dbReference>
<dbReference type="RefSeq" id="WP_378282994.1">
    <property type="nucleotide sequence ID" value="NZ_JBHSON010000021.1"/>
</dbReference>
<dbReference type="InterPro" id="IPR011009">
    <property type="entry name" value="Kinase-like_dom_sf"/>
</dbReference>
<keyword evidence="2" id="KW-1185">Reference proteome</keyword>
<evidence type="ECO:0000313" key="1">
    <source>
        <dbReference type="EMBL" id="MFC5747376.1"/>
    </source>
</evidence>
<proteinExistence type="predicted"/>
<organism evidence="1 2">
    <name type="scientific">Actinomadura rugatobispora</name>
    <dbReference type="NCBI Taxonomy" id="1994"/>
    <lineage>
        <taxon>Bacteria</taxon>
        <taxon>Bacillati</taxon>
        <taxon>Actinomycetota</taxon>
        <taxon>Actinomycetes</taxon>
        <taxon>Streptosporangiales</taxon>
        <taxon>Thermomonosporaceae</taxon>
        <taxon>Actinomadura</taxon>
    </lineage>
</organism>
<comment type="caution">
    <text evidence="1">The sequence shown here is derived from an EMBL/GenBank/DDBJ whole genome shotgun (WGS) entry which is preliminary data.</text>
</comment>
<dbReference type="Proteomes" id="UP001596074">
    <property type="component" value="Unassembled WGS sequence"/>
</dbReference>
<dbReference type="EMBL" id="JBHSON010000021">
    <property type="protein sequence ID" value="MFC5747376.1"/>
    <property type="molecule type" value="Genomic_DNA"/>
</dbReference>
<protein>
    <submittedName>
        <fullName evidence="1">Aminoglycoside phosphotransferase</fullName>
    </submittedName>
</protein>
<sequence length="276" mass="30771">MTVQPTGPRTQWMQAQFERALRAFGLVVDGRLVPGVAGRTLSGRVADPVSGGARWLRVLAVPAERACGALWYGPITAPAIPGLSRPALLATETWADREQSVRAEVWELVDEPACAPHETLTPRRARQLRLSTAWWTSLETSLDRLARHRTDRVPRTQEQITAVMRRAYGPGVPTRVRRWAVQHGDLRWTNLTAHTPYLLDWEFWGLAPVGADAATLMCTSLLVPELAADIHRRFAHLLDTPDGRIAQLCVIVQLRRHPDIGDLDQPLAALAHRLSR</sequence>
<reference evidence="2" key="1">
    <citation type="journal article" date="2019" name="Int. J. Syst. Evol. Microbiol.">
        <title>The Global Catalogue of Microorganisms (GCM) 10K type strain sequencing project: providing services to taxonomists for standard genome sequencing and annotation.</title>
        <authorList>
            <consortium name="The Broad Institute Genomics Platform"/>
            <consortium name="The Broad Institute Genome Sequencing Center for Infectious Disease"/>
            <person name="Wu L."/>
            <person name="Ma J."/>
        </authorList>
    </citation>
    <scope>NUCLEOTIDE SEQUENCE [LARGE SCALE GENOMIC DNA]</scope>
    <source>
        <strain evidence="2">KCTC 42087</strain>
    </source>
</reference>
<evidence type="ECO:0000313" key="2">
    <source>
        <dbReference type="Proteomes" id="UP001596074"/>
    </source>
</evidence>
<name>A0ABW0ZVW0_9ACTN</name>
<dbReference type="SUPFAM" id="SSF56112">
    <property type="entry name" value="Protein kinase-like (PK-like)"/>
    <property type="match status" value="1"/>
</dbReference>
<gene>
    <name evidence="1" type="ORF">ACFPZN_17240</name>
</gene>
<accession>A0ABW0ZVW0</accession>